<evidence type="ECO:0000259" key="5">
    <source>
        <dbReference type="Pfam" id="PF18962"/>
    </source>
</evidence>
<feature type="domain" description="Secretion system C-terminal sorting" evidence="5">
    <location>
        <begin position="821"/>
        <end position="892"/>
    </location>
</feature>
<proteinExistence type="predicted"/>
<evidence type="ECO:0000256" key="3">
    <source>
        <dbReference type="ARBA" id="ARBA00022737"/>
    </source>
</evidence>
<gene>
    <name evidence="6" type="ORF">DIS07_04865</name>
</gene>
<dbReference type="InterPro" id="IPR052574">
    <property type="entry name" value="CDIRP"/>
</dbReference>
<dbReference type="InterPro" id="IPR032675">
    <property type="entry name" value="LRR_dom_sf"/>
</dbReference>
<evidence type="ECO:0000256" key="2">
    <source>
        <dbReference type="ARBA" id="ARBA00022729"/>
    </source>
</evidence>
<keyword evidence="2 4" id="KW-0732">Signal</keyword>
<evidence type="ECO:0000256" key="4">
    <source>
        <dbReference type="SAM" id="SignalP"/>
    </source>
</evidence>
<dbReference type="InterPro" id="IPR026444">
    <property type="entry name" value="Secre_tail"/>
</dbReference>
<keyword evidence="3" id="KW-0677">Repeat</keyword>
<name>A0A2U2JBR2_9FLAO</name>
<dbReference type="PANTHER" id="PTHR47566:SF1">
    <property type="entry name" value="PROTEIN NUD1"/>
    <property type="match status" value="1"/>
</dbReference>
<dbReference type="NCBIfam" id="TIGR04183">
    <property type="entry name" value="Por_Secre_tail"/>
    <property type="match status" value="1"/>
</dbReference>
<dbReference type="AlphaFoldDB" id="A0A2U2JBR2"/>
<dbReference type="OrthoDB" id="3179827at2"/>
<feature type="chain" id="PRO_5015564620" description="Secretion system C-terminal sorting domain-containing protein" evidence="4">
    <location>
        <begin position="19"/>
        <end position="893"/>
    </location>
</feature>
<evidence type="ECO:0000313" key="7">
    <source>
        <dbReference type="Proteomes" id="UP000245670"/>
    </source>
</evidence>
<dbReference type="Gene3D" id="3.80.10.10">
    <property type="entry name" value="Ribonuclease Inhibitor"/>
    <property type="match status" value="1"/>
</dbReference>
<comment type="caution">
    <text evidence="6">The sequence shown here is derived from an EMBL/GenBank/DDBJ whole genome shotgun (WGS) entry which is preliminary data.</text>
</comment>
<dbReference type="EMBL" id="QFFG01000002">
    <property type="protein sequence ID" value="PWG05779.1"/>
    <property type="molecule type" value="Genomic_DNA"/>
</dbReference>
<protein>
    <recommendedName>
        <fullName evidence="5">Secretion system C-terminal sorting domain-containing protein</fullName>
    </recommendedName>
</protein>
<dbReference type="PANTHER" id="PTHR47566">
    <property type="match status" value="1"/>
</dbReference>
<accession>A0A2U2JBR2</accession>
<keyword evidence="1" id="KW-0433">Leucine-rich repeat</keyword>
<sequence>MKTILYLAIFFSAFNLKAQEVFIPDANFKAYLLANNSINLNKDSKISISEANNYSGTISVKNKGITNLKGIEEFINITTLRCDDNFITDLDLSKNVKLTNLICRDNYIKNINLSNNKKLREVNITNNKITNITIVNNTDLEKFYADENELTSINFLSNIKLNTLYVSKNKLKTIDVSNNVLLREFYCNDNEIVYLNVTKNPELKSLYCQSNKIVHLNISKNTVLTKLNCSNNQLGALNIANSNNSSIQLMNAKENQNLSCIQIDANFTPTANFQKDITSNFDSNCGIPTTNNPNGSSTCFDPPVIKYFKGFYQTTEWMKTGGQKMGNGLQSMFYRIQIPQNSNGGLRTLNVSSCKFDSSKGTLYVAKGDCDNLNQDAKFAKSCSGGGVTYYNGAANDNTTYTIEWNSDPQGSQIDAAADPFFWEWEYNGPEACEPATINDIQVDRENGKATITFTENGNNGNYQIYLVEEGEYPLLGDTKKVVGASPAIISGLKKNKYYKIYISAPCSNSEFQSGFGVYDNELFNTFSDTMPENDTICDAIEIELDKPSVSNAFVNLNATTEINEPTGSCFNSNAEQTVWFQFIAPTSGKVKITTDLNPQGTNDNTEIALYKKPTNCSDASTLGAALACNQDGGTVGDGNNSTIIKSGLTPGERYYVQVGGSTDGSFGLEIHTLPADTQTEAVLLPIDNPATEYSLADATYSGINTSCGTPILDYWISIIAPESGKISINVITNTLKTAKIDIYEIVNNVLTSLGVCGDGNLSFKTSQTGTQITGLTPGKQYYIMVFPEVGKEFNSFSLEVKDANTLSTSLELSLENLLSIYPNPAKDNLQIEMKNSQKIDEVQIFSVVGKRVLKINVNTDKTLLNTSKLSKGIYILKAKVNNKIISKKLIIN</sequence>
<organism evidence="6 7">
    <name type="scientific">Polaribacter aquimarinus</name>
    <dbReference type="NCBI Taxonomy" id="2100726"/>
    <lineage>
        <taxon>Bacteria</taxon>
        <taxon>Pseudomonadati</taxon>
        <taxon>Bacteroidota</taxon>
        <taxon>Flavobacteriia</taxon>
        <taxon>Flavobacteriales</taxon>
        <taxon>Flavobacteriaceae</taxon>
    </lineage>
</organism>
<evidence type="ECO:0000256" key="1">
    <source>
        <dbReference type="ARBA" id="ARBA00022614"/>
    </source>
</evidence>
<dbReference type="Gene3D" id="2.60.120.380">
    <property type="match status" value="1"/>
</dbReference>
<dbReference type="RefSeq" id="WP_109404112.1">
    <property type="nucleotide sequence ID" value="NZ_QFFG01000002.1"/>
</dbReference>
<dbReference type="GO" id="GO:0035591">
    <property type="term" value="F:signaling adaptor activity"/>
    <property type="evidence" value="ECO:0007669"/>
    <property type="project" value="TreeGrafter"/>
</dbReference>
<reference evidence="6 7" key="1">
    <citation type="submission" date="2018-05" db="EMBL/GenBank/DDBJ databases">
        <title>Polaribacter aquimarinus sp. nov., isolated from sediment in a sediment of sea.</title>
        <authorList>
            <person name="Lu D."/>
        </authorList>
    </citation>
    <scope>NUCLEOTIDE SEQUENCE [LARGE SCALE GENOMIC DNA]</scope>
    <source>
        <strain evidence="6 7">ZY113</strain>
    </source>
</reference>
<dbReference type="SUPFAM" id="SSF52058">
    <property type="entry name" value="L domain-like"/>
    <property type="match status" value="1"/>
</dbReference>
<feature type="signal peptide" evidence="4">
    <location>
        <begin position="1"/>
        <end position="18"/>
    </location>
</feature>
<dbReference type="Proteomes" id="UP000245670">
    <property type="component" value="Unassembled WGS sequence"/>
</dbReference>
<keyword evidence="7" id="KW-1185">Reference proteome</keyword>
<evidence type="ECO:0000313" key="6">
    <source>
        <dbReference type="EMBL" id="PWG05779.1"/>
    </source>
</evidence>
<dbReference type="Pfam" id="PF18962">
    <property type="entry name" value="Por_Secre_tail"/>
    <property type="match status" value="1"/>
</dbReference>